<gene>
    <name evidence="1" type="primary">csy1</name>
    <name evidence="1" type="ORF">AWB72_04227</name>
</gene>
<dbReference type="NCBIfam" id="TIGR02564">
    <property type="entry name" value="cas_Csy1"/>
    <property type="match status" value="1"/>
</dbReference>
<dbReference type="OrthoDB" id="9815616at2"/>
<reference evidence="1 2" key="1">
    <citation type="submission" date="2016-01" db="EMBL/GenBank/DDBJ databases">
        <authorList>
            <person name="Peeters C."/>
        </authorList>
    </citation>
    <scope>NUCLEOTIDE SEQUENCE [LARGE SCALE GENOMIC DNA]</scope>
    <source>
        <strain evidence="1">LMG 29315</strain>
    </source>
</reference>
<organism evidence="1 2">
    <name type="scientific">Caballeronia concitans</name>
    <dbReference type="NCBI Taxonomy" id="1777133"/>
    <lineage>
        <taxon>Bacteria</taxon>
        <taxon>Pseudomonadati</taxon>
        <taxon>Pseudomonadota</taxon>
        <taxon>Betaproteobacteria</taxon>
        <taxon>Burkholderiales</taxon>
        <taxon>Burkholderiaceae</taxon>
        <taxon>Caballeronia</taxon>
    </lineage>
</organism>
<dbReference type="Pfam" id="PF09611">
    <property type="entry name" value="Cas_Csy1"/>
    <property type="match status" value="1"/>
</dbReference>
<dbReference type="AlphaFoldDB" id="A0A658R1P4"/>
<proteinExistence type="predicted"/>
<sequence>MSGKNIIKNNCSFRVLINEFLRDRLQTKLDKLAPDDPKRADLIAQHERVPWLEDAARRVKQIQAVTHSLKPIHPDARGTNLYVTPTELPVLDVVGSHILGNHFSTDVVGNAAALDVHRLLKLEMNGRTLLKALIDNDPDAVQSLDDDPAKAQSLREAFTSLTSKREGGAASHVRAKQLYWLVGGDAEDDAQYHLISPLFATSLIHVVHAEQQDARFGQANKRARHARRDGLPHEGVYREYRDLAVQKLGGTQPQNVSQLNAERGGINYLLSSLPPTWETRRNVLPANVSSIFERAFGARPLVRVLIRQMQDLLLSDRPNNLQARKRLKDLENRIIDELVAYAGELLKEPPGWTRDPRFAELADEEKLWLDPLRSELPEESEFASRWLFMDWPAQIGERFGKWLTAKMANKLDHNVSRNWRDALLSDKSSYMEHLRMLRERLDAPKYIPVRKTHDELISLRERK</sequence>
<comment type="caution">
    <text evidence="1">The sequence shown here is derived from an EMBL/GenBank/DDBJ whole genome shotgun (WGS) entry which is preliminary data.</text>
</comment>
<dbReference type="Proteomes" id="UP000198263">
    <property type="component" value="Unassembled WGS sequence"/>
</dbReference>
<keyword evidence="2" id="KW-1185">Reference proteome</keyword>
<dbReference type="EMBL" id="FCNV02000010">
    <property type="protein sequence ID" value="SAL40373.1"/>
    <property type="molecule type" value="Genomic_DNA"/>
</dbReference>
<dbReference type="InterPro" id="IPR013397">
    <property type="entry name" value="CRISPR-assoc_prot_Csy1"/>
</dbReference>
<accession>A0A658R1P4</accession>
<name>A0A658R1P4_9BURK</name>
<evidence type="ECO:0000313" key="2">
    <source>
        <dbReference type="Proteomes" id="UP000198263"/>
    </source>
</evidence>
<evidence type="ECO:0000313" key="1">
    <source>
        <dbReference type="EMBL" id="SAL40373.1"/>
    </source>
</evidence>
<dbReference type="RefSeq" id="WP_052449854.1">
    <property type="nucleotide sequence ID" value="NZ_FCNV02000010.1"/>
</dbReference>
<protein>
    <submittedName>
        <fullName evidence="1">CRISPR-associated protein Csy1</fullName>
    </submittedName>
</protein>